<gene>
    <name evidence="1" type="ORF">DRF59_19975</name>
</gene>
<dbReference type="InterPro" id="IPR032869">
    <property type="entry name" value="WHH_dom_containing"/>
</dbReference>
<dbReference type="AlphaFoldDB" id="A0A3D9CFT8"/>
<keyword evidence="2" id="KW-1185">Reference proteome</keyword>
<sequence>MHFKEANIALEKAMETNPLLKKMGIEIPKSPSGSIIGKSPINWVWHHDIGEGAMQLVPKSQHPNVPGGIFWETLHPGKKGGFSIWGKKKK</sequence>
<evidence type="ECO:0000313" key="2">
    <source>
        <dbReference type="Proteomes" id="UP000256769"/>
    </source>
</evidence>
<dbReference type="OrthoDB" id="1191296at2"/>
<dbReference type="Pfam" id="PF14414">
    <property type="entry name" value="WHH"/>
    <property type="match status" value="1"/>
</dbReference>
<dbReference type="Proteomes" id="UP000256769">
    <property type="component" value="Unassembled WGS sequence"/>
</dbReference>
<evidence type="ECO:0000313" key="1">
    <source>
        <dbReference type="EMBL" id="REC64606.1"/>
    </source>
</evidence>
<dbReference type="RefSeq" id="WP_115964263.1">
    <property type="nucleotide sequence ID" value="NZ_CBCRVL010000026.1"/>
</dbReference>
<comment type="caution">
    <text evidence="1">The sequence shown here is derived from an EMBL/GenBank/DDBJ whole genome shotgun (WGS) entry which is preliminary data.</text>
</comment>
<accession>A0A3D9CFT8</accession>
<protein>
    <submittedName>
        <fullName evidence="1">Uncharacterized protein</fullName>
    </submittedName>
</protein>
<reference evidence="1 2" key="1">
    <citation type="journal article" date="2007" name="Int. J. Syst. Evol. Microbiol.">
        <title>Chryseobacterium flavum sp. nov., isolated from polluted soil.</title>
        <authorList>
            <person name="Zhou Y."/>
            <person name="Dong J."/>
            <person name="Wang X."/>
            <person name="Huang X."/>
            <person name="Zhang K.Y."/>
            <person name="Zhang Y.Q."/>
            <person name="Guo Y.F."/>
            <person name="Lai R."/>
            <person name="Li W.J."/>
        </authorList>
    </citation>
    <scope>NUCLEOTIDE SEQUENCE [LARGE SCALE GENOMIC DNA]</scope>
    <source>
        <strain evidence="1 2">KCTC 12877</strain>
    </source>
</reference>
<dbReference type="EMBL" id="QNUE01000028">
    <property type="protein sequence ID" value="REC64606.1"/>
    <property type="molecule type" value="Genomic_DNA"/>
</dbReference>
<name>A0A3D9CFT8_9FLAO</name>
<organism evidence="1 2">
    <name type="scientific">Chryseobacterium flavum</name>
    <dbReference type="NCBI Taxonomy" id="415851"/>
    <lineage>
        <taxon>Bacteria</taxon>
        <taxon>Pseudomonadati</taxon>
        <taxon>Bacteroidota</taxon>
        <taxon>Flavobacteriia</taxon>
        <taxon>Flavobacteriales</taxon>
        <taxon>Weeksellaceae</taxon>
        <taxon>Chryseobacterium group</taxon>
        <taxon>Chryseobacterium</taxon>
    </lineage>
</organism>
<proteinExistence type="predicted"/>